<evidence type="ECO:0000256" key="6">
    <source>
        <dbReference type="ARBA" id="ARBA00023155"/>
    </source>
</evidence>
<dbReference type="InterPro" id="IPR020479">
    <property type="entry name" value="HD_metazoa"/>
</dbReference>
<dbReference type="PROSITE" id="PS00032">
    <property type="entry name" value="ANTENNAPEDIA"/>
    <property type="match status" value="1"/>
</dbReference>
<evidence type="ECO:0000256" key="10">
    <source>
        <dbReference type="RuleBase" id="RU000682"/>
    </source>
</evidence>
<dbReference type="PROSITE" id="PS50071">
    <property type="entry name" value="HOMEOBOX_2"/>
    <property type="match status" value="1"/>
</dbReference>
<evidence type="ECO:0000256" key="11">
    <source>
        <dbReference type="RuleBase" id="RU004442"/>
    </source>
</evidence>
<dbReference type="InterPro" id="IPR050296">
    <property type="entry name" value="Antp_homeobox"/>
</dbReference>
<evidence type="ECO:0000256" key="5">
    <source>
        <dbReference type="ARBA" id="ARBA00023125"/>
    </source>
</evidence>
<comment type="subcellular location">
    <subcellularLocation>
        <location evidence="1 9 10">Nucleus</location>
    </subcellularLocation>
</comment>
<dbReference type="PRINTS" id="PR00025">
    <property type="entry name" value="ANTENNAPEDIA"/>
</dbReference>
<evidence type="ECO:0000256" key="8">
    <source>
        <dbReference type="ARBA" id="ARBA00023242"/>
    </source>
</evidence>
<dbReference type="Pfam" id="PF00046">
    <property type="entry name" value="Homeodomain"/>
    <property type="match status" value="1"/>
</dbReference>
<proteinExistence type="inferred from homology"/>
<dbReference type="InterPro" id="IPR001356">
    <property type="entry name" value="HD"/>
</dbReference>
<dbReference type="Gene3D" id="1.10.10.60">
    <property type="entry name" value="Homeodomain-like"/>
    <property type="match status" value="1"/>
</dbReference>
<dbReference type="InterPro" id="IPR009057">
    <property type="entry name" value="Homeodomain-like_sf"/>
</dbReference>
<dbReference type="SMART" id="SM00389">
    <property type="entry name" value="HOX"/>
    <property type="match status" value="1"/>
</dbReference>
<protein>
    <submittedName>
        <fullName evidence="14">HOX5III</fullName>
    </submittedName>
</protein>
<dbReference type="EMBL" id="MF398223">
    <property type="protein sequence ID" value="ASW16832.1"/>
    <property type="molecule type" value="Genomic_DNA"/>
</dbReference>
<evidence type="ECO:0000313" key="14">
    <source>
        <dbReference type="EMBL" id="ASW16832.1"/>
    </source>
</evidence>
<gene>
    <name evidence="14" type="primary">Hox5III</name>
</gene>
<evidence type="ECO:0000256" key="3">
    <source>
        <dbReference type="ARBA" id="ARBA00022473"/>
    </source>
</evidence>
<dbReference type="InterPro" id="IPR017970">
    <property type="entry name" value="Homeobox_CS"/>
</dbReference>
<keyword evidence="6 9" id="KW-0371">Homeobox</keyword>
<dbReference type="GO" id="GO:0000978">
    <property type="term" value="F:RNA polymerase II cis-regulatory region sequence-specific DNA binding"/>
    <property type="evidence" value="ECO:0007669"/>
    <property type="project" value="TreeGrafter"/>
</dbReference>
<evidence type="ECO:0000256" key="1">
    <source>
        <dbReference type="ARBA" id="ARBA00004123"/>
    </source>
</evidence>
<dbReference type="GO" id="GO:0009952">
    <property type="term" value="P:anterior/posterior pattern specification"/>
    <property type="evidence" value="ECO:0007669"/>
    <property type="project" value="TreeGrafter"/>
</dbReference>
<dbReference type="GO" id="GO:0000981">
    <property type="term" value="F:DNA-binding transcription factor activity, RNA polymerase II-specific"/>
    <property type="evidence" value="ECO:0007669"/>
    <property type="project" value="InterPro"/>
</dbReference>
<keyword evidence="8 9" id="KW-0539">Nucleus</keyword>
<evidence type="ECO:0000256" key="7">
    <source>
        <dbReference type="ARBA" id="ARBA00023163"/>
    </source>
</evidence>
<dbReference type="AlphaFoldDB" id="A0A248WXU3"/>
<dbReference type="PANTHER" id="PTHR45659">
    <property type="entry name" value="HOMEOBOX PROTEIN HOX"/>
    <property type="match status" value="1"/>
</dbReference>
<keyword evidence="3" id="KW-0217">Developmental protein</keyword>
<dbReference type="CDD" id="cd00086">
    <property type="entry name" value="homeodomain"/>
    <property type="match status" value="1"/>
</dbReference>
<comment type="similarity">
    <text evidence="2 11">Belongs to the Antp homeobox family.</text>
</comment>
<reference evidence="14" key="1">
    <citation type="submission" date="2017-06" db="EMBL/GenBank/DDBJ databases">
        <title>Hox-containing scaffolds of the hagfish, Eptatretus burgeri, genome.</title>
        <authorList>
            <person name="Pascual-Anaya J."/>
        </authorList>
    </citation>
    <scope>NUCLEOTIDE SEQUENCE</scope>
    <source>
        <tissue evidence="14">Testis</tissue>
    </source>
</reference>
<evidence type="ECO:0000256" key="9">
    <source>
        <dbReference type="PROSITE-ProRule" id="PRU00108"/>
    </source>
</evidence>
<dbReference type="PANTHER" id="PTHR45659:SF5">
    <property type="entry name" value="HOMEOBOX PROTEIN HOX-C5"/>
    <property type="match status" value="1"/>
</dbReference>
<feature type="region of interest" description="Disordered" evidence="12">
    <location>
        <begin position="24"/>
        <end position="53"/>
    </location>
</feature>
<keyword evidence="7" id="KW-0804">Transcription</keyword>
<evidence type="ECO:0000256" key="2">
    <source>
        <dbReference type="ARBA" id="ARBA00009107"/>
    </source>
</evidence>
<dbReference type="SUPFAM" id="SSF46689">
    <property type="entry name" value="Homeodomain-like"/>
    <property type="match status" value="1"/>
</dbReference>
<evidence type="ECO:0000259" key="13">
    <source>
        <dbReference type="PROSITE" id="PS50071"/>
    </source>
</evidence>
<feature type="DNA-binding region" description="Homeobox" evidence="9">
    <location>
        <begin position="166"/>
        <end position="225"/>
    </location>
</feature>
<dbReference type="PRINTS" id="PR00024">
    <property type="entry name" value="HOMEOBOX"/>
</dbReference>
<name>A0A248WXU3_EPTBU</name>
<feature type="domain" description="Homeobox" evidence="13">
    <location>
        <begin position="164"/>
        <end position="224"/>
    </location>
</feature>
<evidence type="ECO:0000256" key="12">
    <source>
        <dbReference type="SAM" id="MobiDB-lite"/>
    </source>
</evidence>
<organism evidence="14">
    <name type="scientific">Eptatretus burgeri</name>
    <name type="common">Inshore hagfish</name>
    <dbReference type="NCBI Taxonomy" id="7764"/>
    <lineage>
        <taxon>Eukaryota</taxon>
        <taxon>Metazoa</taxon>
        <taxon>Chordata</taxon>
        <taxon>Craniata</taxon>
        <taxon>Vertebrata</taxon>
        <taxon>Cyclostomata</taxon>
        <taxon>Myxini</taxon>
        <taxon>Myxiniformes</taxon>
        <taxon>Myxinidae</taxon>
        <taxon>Eptatretinae</taxon>
        <taxon>Eptatretus</taxon>
    </lineage>
</organism>
<dbReference type="FunFam" id="1.10.10.60:FF:000055">
    <property type="entry name" value="Homeobox protein Hox-A5"/>
    <property type="match status" value="1"/>
</dbReference>
<dbReference type="GO" id="GO:0005634">
    <property type="term" value="C:nucleus"/>
    <property type="evidence" value="ECO:0007669"/>
    <property type="project" value="UniProtKB-SubCell"/>
</dbReference>
<keyword evidence="5 9" id="KW-0238">DNA-binding</keyword>
<sequence length="241" mass="26281">MHSSRYAFGYSGVDLSVRRSSVEHCGRTESPRGFHQSNGSRLEHPLQGMTHSSEPPACGALCSSPSGGKVQAGNCGDKAAELCAGSAQFAVHDVPASIRGNAEGSASSPAIDDEGPSGGSPGGARASQQAPQPAGHEGQTQPQQPQIYPWMRKLHLNHDGLGSGEGKRSRTAYTRYQTLELEKEFHFNRYLTRRRRIEIAHALCLTERQIKIWFQNRRMKWKKDNKLKSLSMASQAGAFHG</sequence>
<evidence type="ECO:0000256" key="4">
    <source>
        <dbReference type="ARBA" id="ARBA00023015"/>
    </source>
</evidence>
<keyword evidence="4" id="KW-0805">Transcription regulation</keyword>
<dbReference type="InterPro" id="IPR001827">
    <property type="entry name" value="Homeobox_Antennapedia_CS"/>
</dbReference>
<dbReference type="InterPro" id="IPR017995">
    <property type="entry name" value="Homeobox_antennapedia"/>
</dbReference>
<dbReference type="PROSITE" id="PS00027">
    <property type="entry name" value="HOMEOBOX_1"/>
    <property type="match status" value="1"/>
</dbReference>
<feature type="region of interest" description="Disordered" evidence="12">
    <location>
        <begin position="100"/>
        <end position="143"/>
    </location>
</feature>
<accession>A0A248WXU3</accession>